<dbReference type="AlphaFoldDB" id="A0AA35TCG3"/>
<feature type="non-terminal residue" evidence="1">
    <location>
        <position position="139"/>
    </location>
</feature>
<comment type="caution">
    <text evidence="1">The sequence shown here is derived from an EMBL/GenBank/DDBJ whole genome shotgun (WGS) entry which is preliminary data.</text>
</comment>
<dbReference type="Proteomes" id="UP001174909">
    <property type="component" value="Unassembled WGS sequence"/>
</dbReference>
<accession>A0AA35TCG3</accession>
<evidence type="ECO:0000313" key="2">
    <source>
        <dbReference type="Proteomes" id="UP001174909"/>
    </source>
</evidence>
<keyword evidence="2" id="KW-1185">Reference proteome</keyword>
<organism evidence="1 2">
    <name type="scientific">Geodia barretti</name>
    <name type="common">Barrett's horny sponge</name>
    <dbReference type="NCBI Taxonomy" id="519541"/>
    <lineage>
        <taxon>Eukaryota</taxon>
        <taxon>Metazoa</taxon>
        <taxon>Porifera</taxon>
        <taxon>Demospongiae</taxon>
        <taxon>Heteroscleromorpha</taxon>
        <taxon>Tetractinellida</taxon>
        <taxon>Astrophorina</taxon>
        <taxon>Geodiidae</taxon>
        <taxon>Geodia</taxon>
    </lineage>
</organism>
<evidence type="ECO:0000313" key="1">
    <source>
        <dbReference type="EMBL" id="CAI8045244.1"/>
    </source>
</evidence>
<dbReference type="EMBL" id="CASHTH010003461">
    <property type="protein sequence ID" value="CAI8045244.1"/>
    <property type="molecule type" value="Genomic_DNA"/>
</dbReference>
<sequence>ILWRRGRGYPLTHAHNIVGVVDCYRVCVFVLFFPPFNQLLQLVALQGVQKSEWNHQIALHRDRVMGLKWSISSETRVISLVYSCTRVFSSKSEMFPARHDSLPEKLSSSYGAVDPLRRSNTIITVSFTEDRVHYYSIVQ</sequence>
<gene>
    <name evidence="1" type="ORF">GBAR_LOCUS25045</name>
</gene>
<reference evidence="1" key="1">
    <citation type="submission" date="2023-03" db="EMBL/GenBank/DDBJ databases">
        <authorList>
            <person name="Steffen K."/>
            <person name="Cardenas P."/>
        </authorList>
    </citation>
    <scope>NUCLEOTIDE SEQUENCE</scope>
</reference>
<proteinExistence type="predicted"/>
<protein>
    <submittedName>
        <fullName evidence="1">Uncharacterized protein</fullName>
    </submittedName>
</protein>
<name>A0AA35TCG3_GEOBA</name>